<reference evidence="10 11" key="1">
    <citation type="submission" date="2015-09" db="EMBL/GenBank/DDBJ databases">
        <title>Identification and resolution of microdiversity through metagenomic sequencing of parallel consortia.</title>
        <authorList>
            <person name="Nelson W.C."/>
            <person name="Romine M.F."/>
            <person name="Lindemann S.R."/>
        </authorList>
    </citation>
    <scope>NUCLEOTIDE SEQUENCE [LARGE SCALE GENOMIC DNA]</scope>
    <source>
        <strain evidence="10">Ana</strain>
    </source>
</reference>
<feature type="binding site" evidence="8">
    <location>
        <position position="304"/>
    </location>
    <ligand>
        <name>Ca(2+)</name>
        <dbReference type="ChEBI" id="CHEBI:29108"/>
        <label>3</label>
    </ligand>
</feature>
<feature type="binding site" evidence="8">
    <location>
        <position position="206"/>
    </location>
    <ligand>
        <name>Ca(2+)</name>
        <dbReference type="ChEBI" id="CHEBI:29108"/>
        <label>2</label>
    </ligand>
</feature>
<dbReference type="CDD" id="cd11318">
    <property type="entry name" value="AmyAc_bac_fung_AmyA"/>
    <property type="match status" value="1"/>
</dbReference>
<feature type="binding site" evidence="8">
    <location>
        <position position="187"/>
    </location>
    <ligand>
        <name>Ca(2+)</name>
        <dbReference type="ChEBI" id="CHEBI:29108"/>
        <label>2</label>
    </ligand>
</feature>
<dbReference type="PIRSF" id="PIRSF001021">
    <property type="entry name" value="Alph-amls_thrmst"/>
    <property type="match status" value="1"/>
</dbReference>
<dbReference type="Proteomes" id="UP000050465">
    <property type="component" value="Unassembled WGS sequence"/>
</dbReference>
<keyword evidence="4 10" id="KW-0378">Hydrolase</keyword>
<keyword evidence="3 8" id="KW-0479">Metal-binding</keyword>
<evidence type="ECO:0000313" key="10">
    <source>
        <dbReference type="EMBL" id="KPQ37797.1"/>
    </source>
</evidence>
<dbReference type="EC" id="3.2.1.1" evidence="10"/>
<feature type="active site" description="Proton donor" evidence="7">
    <location>
        <position position="265"/>
    </location>
</feature>
<comment type="similarity">
    <text evidence="2">Belongs to the glycosyl hydrolase 13 family.</text>
</comment>
<evidence type="ECO:0000256" key="3">
    <source>
        <dbReference type="ARBA" id="ARBA00022723"/>
    </source>
</evidence>
<feature type="binding site" evidence="8">
    <location>
        <position position="204"/>
    </location>
    <ligand>
        <name>Ca(2+)</name>
        <dbReference type="ChEBI" id="CHEBI:29108"/>
        <label>1</label>
    </ligand>
</feature>
<dbReference type="Pfam" id="PF00128">
    <property type="entry name" value="Alpha-amylase"/>
    <property type="match status" value="1"/>
</dbReference>
<dbReference type="NCBIfam" id="NF006969">
    <property type="entry name" value="PRK09441.1-2"/>
    <property type="match status" value="1"/>
</dbReference>
<evidence type="ECO:0000256" key="8">
    <source>
        <dbReference type="PIRSR" id="PIRSR001021-2"/>
    </source>
</evidence>
<feature type="binding site" evidence="8">
    <location>
        <position position="198"/>
    </location>
    <ligand>
        <name>Ca(2+)</name>
        <dbReference type="ChEBI" id="CHEBI:29108"/>
        <label>1</label>
    </ligand>
</feature>
<dbReference type="Pfam" id="PF09154">
    <property type="entry name" value="Alpha-amy_C_pro"/>
    <property type="match status" value="1"/>
</dbReference>
<feature type="domain" description="Glycosyl hydrolase family 13 catalytic" evidence="9">
    <location>
        <begin position="6"/>
        <end position="403"/>
    </location>
</feature>
<comment type="cofactor">
    <cofactor evidence="1">
        <name>Ca(2+)</name>
        <dbReference type="ChEBI" id="CHEBI:29108"/>
    </cofactor>
</comment>
<dbReference type="GO" id="GO:0004556">
    <property type="term" value="F:alpha-amylase activity"/>
    <property type="evidence" value="ECO:0007669"/>
    <property type="project" value="UniProtKB-EC"/>
</dbReference>
<dbReference type="PATRIC" id="fig|1666911.3.peg.2750"/>
<evidence type="ECO:0000256" key="7">
    <source>
        <dbReference type="PIRSR" id="PIRSR001021-1"/>
    </source>
</evidence>
<dbReference type="GO" id="GO:0005975">
    <property type="term" value="P:carbohydrate metabolic process"/>
    <property type="evidence" value="ECO:0007669"/>
    <property type="project" value="InterPro"/>
</dbReference>
<keyword evidence="6 10" id="KW-0326">Glycosidase</keyword>
<evidence type="ECO:0000256" key="5">
    <source>
        <dbReference type="ARBA" id="ARBA00023277"/>
    </source>
</evidence>
<dbReference type="AlphaFoldDB" id="A0A0P8C7C8"/>
<keyword evidence="8" id="KW-0106">Calcium</keyword>
<name>A0A0P8C7C8_9CYAN</name>
<evidence type="ECO:0000313" key="11">
    <source>
        <dbReference type="Proteomes" id="UP000050465"/>
    </source>
</evidence>
<dbReference type="PANTHER" id="PTHR43447">
    <property type="entry name" value="ALPHA-AMYLASE"/>
    <property type="match status" value="1"/>
</dbReference>
<dbReference type="SUPFAM" id="SSF51011">
    <property type="entry name" value="Glycosyl hydrolase domain"/>
    <property type="match status" value="1"/>
</dbReference>
<comment type="caution">
    <text evidence="10">The sequence shown here is derived from an EMBL/GenBank/DDBJ whole genome shotgun (WGS) entry which is preliminary data.</text>
</comment>
<dbReference type="NCBIfam" id="NF006968">
    <property type="entry name" value="PRK09441.1-1"/>
    <property type="match status" value="1"/>
</dbReference>
<keyword evidence="5" id="KW-0119">Carbohydrate metabolism</keyword>
<evidence type="ECO:0000256" key="6">
    <source>
        <dbReference type="ARBA" id="ARBA00023295"/>
    </source>
</evidence>
<dbReference type="InterPro" id="IPR013776">
    <property type="entry name" value="A-amylase_thermo"/>
</dbReference>
<dbReference type="InterPro" id="IPR015237">
    <property type="entry name" value="Alpha-amylase_C_pro"/>
</dbReference>
<evidence type="ECO:0000256" key="2">
    <source>
        <dbReference type="ARBA" id="ARBA00008061"/>
    </source>
</evidence>
<dbReference type="Gene3D" id="2.40.30.140">
    <property type="match status" value="1"/>
</dbReference>
<dbReference type="InterPro" id="IPR006047">
    <property type="entry name" value="GH13_cat_dom"/>
</dbReference>
<evidence type="ECO:0000256" key="4">
    <source>
        <dbReference type="ARBA" id="ARBA00022801"/>
    </source>
</evidence>
<dbReference type="Gene3D" id="3.20.20.80">
    <property type="entry name" value="Glycosidases"/>
    <property type="match status" value="1"/>
</dbReference>
<dbReference type="SMART" id="SM00642">
    <property type="entry name" value="Aamy"/>
    <property type="match status" value="1"/>
</dbReference>
<dbReference type="InterPro" id="IPR017853">
    <property type="entry name" value="GH"/>
</dbReference>
<feature type="binding site" evidence="8">
    <location>
        <position position="106"/>
    </location>
    <ligand>
        <name>Ca(2+)</name>
        <dbReference type="ChEBI" id="CHEBI:29108"/>
        <label>1</label>
    </ligand>
</feature>
<dbReference type="STRING" id="1666911.HLUCCA11_01690"/>
<evidence type="ECO:0000256" key="1">
    <source>
        <dbReference type="ARBA" id="ARBA00001913"/>
    </source>
</evidence>
<gene>
    <name evidence="10" type="primary">amyA</name>
    <name evidence="10" type="ORF">HLUCCA11_01690</name>
</gene>
<dbReference type="Gene3D" id="2.60.40.1180">
    <property type="entry name" value="Golgi alpha-mannosidase II"/>
    <property type="match status" value="1"/>
</dbReference>
<dbReference type="EMBL" id="LJZR01000001">
    <property type="protein sequence ID" value="KPQ37797.1"/>
    <property type="molecule type" value="Genomic_DNA"/>
</dbReference>
<dbReference type="GO" id="GO:0005509">
    <property type="term" value="F:calcium ion binding"/>
    <property type="evidence" value="ECO:0007669"/>
    <property type="project" value="InterPro"/>
</dbReference>
<organism evidence="10 11">
    <name type="scientific">Phormidesmis priestleyi Ana</name>
    <dbReference type="NCBI Taxonomy" id="1666911"/>
    <lineage>
        <taxon>Bacteria</taxon>
        <taxon>Bacillati</taxon>
        <taxon>Cyanobacteriota</taxon>
        <taxon>Cyanophyceae</taxon>
        <taxon>Leptolyngbyales</taxon>
        <taxon>Leptolyngbyaceae</taxon>
        <taxon>Phormidesmis</taxon>
    </lineage>
</organism>
<accession>A0A0P8C7C8</accession>
<evidence type="ECO:0000259" key="9">
    <source>
        <dbReference type="SMART" id="SM00642"/>
    </source>
</evidence>
<feature type="binding site" evidence="8">
    <location>
        <position position="239"/>
    </location>
    <ligand>
        <name>Ca(2+)</name>
        <dbReference type="ChEBI" id="CHEBI:29108"/>
        <label>1</label>
    </ligand>
</feature>
<feature type="active site" description="Nucleophile" evidence="7">
    <location>
        <position position="235"/>
    </location>
</feature>
<protein>
    <submittedName>
        <fullName evidence="10">Alpha-amylase</fullName>
        <ecNumber evidence="10">3.2.1.1</ecNumber>
    </submittedName>
</protein>
<dbReference type="InterPro" id="IPR013780">
    <property type="entry name" value="Glyco_hydro_b"/>
</dbReference>
<proteinExistence type="inferred from homology"/>
<dbReference type="SUPFAM" id="SSF51445">
    <property type="entry name" value="(Trans)glycosidases"/>
    <property type="match status" value="1"/>
</dbReference>
<sequence>MFVPNGVMMQFFHWYVPADGSLWNELAEKSVALAKAGITSVWLPPAYKGAAGGLDVGYSVYDRYDLGEFDQKGSVRTKYGTRDEYVSAVQKAKQSGIAVYADIVLNHMMGADRQEMFLATPYDPDDRHLAIGEAQTIKSWTHFTFPGRNGKYSEMEWHWWHFNATDHNEHEPEDFEAVYLFDGKRFDDQVDLEKGSFDYLMGCDLDVKDPAVAEELKRWGEWYVDTIDLDGFRFDAVKHVRAGFFPQWLDHIQRYSGRFLFAVGEYWSGDIKALHRFIDLTDEKVTLFDAPLHYHFHQASLAGGAYDMRTIFRNTLVETHPHLAVTLVDNHDSQPLQSLESVVEPWFKPLAYALILLRQAGYPCVFYGDYYGAHYTDVGPDGREHEIFLDSYQTIIDRFLAARHTYGHGPQIDYFDHFSTVGWTRLGTEENPGGMAVVMSNSAAGKKKMNTGQPNRTYIDITGQINEPTVTDSEGWAEFCCEAGSVSVWVPEPVF</sequence>